<comment type="caution">
    <text evidence="2">The sequence shown here is derived from an EMBL/GenBank/DDBJ whole genome shotgun (WGS) entry which is preliminary data.</text>
</comment>
<organism evidence="2 3">
    <name type="scientific">Corynascus novoguineensis</name>
    <dbReference type="NCBI Taxonomy" id="1126955"/>
    <lineage>
        <taxon>Eukaryota</taxon>
        <taxon>Fungi</taxon>
        <taxon>Dikarya</taxon>
        <taxon>Ascomycota</taxon>
        <taxon>Pezizomycotina</taxon>
        <taxon>Sordariomycetes</taxon>
        <taxon>Sordariomycetidae</taxon>
        <taxon>Sordariales</taxon>
        <taxon>Chaetomiaceae</taxon>
        <taxon>Corynascus</taxon>
    </lineage>
</organism>
<name>A0AAN7CQJ6_9PEZI</name>
<keyword evidence="3" id="KW-1185">Reference proteome</keyword>
<protein>
    <recommendedName>
        <fullName evidence="1">DUF7708 domain-containing protein</fullName>
    </recommendedName>
</protein>
<gene>
    <name evidence="2" type="ORF">C7999DRAFT_15812</name>
</gene>
<sequence>MFQLGFAKLSLLYTYYSDQALFRLEKHKSHVAERWRSSNLEHPGLQLKDIFNECHRPPRLDDLLDAVRDAEAAWEKKKSSGLGKTKQAIENFMDAMSSHSYLFSVIPSNDKYTCLVTGMMTSITKAFVNHKEVAELFSDTLEIITKDLATVRESVRISNTPQMRLLVVDLYVAVFDFLCDAMDWYGGSRRKRFMGSLRQDYTDDINRNTSKVQGVLARIRLEADQATQSRVRDSHQDVRHLRDGQEFLSRRLDVIEELLVTAGNKNRDDLIASKARLDSLADQFLLVLGEKAMRTLVANGRTPVTDTRSPKPYLDQVGTKAPIVTLTPASRPANAACQSFCDRRQKIFTVPIHFYRQWKYHVSQPVSYTRNDIREMSAPFLRRYLEDGRSEVAKGGSSISRPSLPSEVAHKVTTWIRDPCPLFLWVEGPVSTSAERQISAVAMLLCDLALSSRASVLCISFTPRLMYPAQKEAGPSVRQERVLIAMFYSLAGHLIQLLPEELDSMPHSFELQVFQRLDGSIASVSAALDLIETLLAHGPQTVMLIINRLQVAECASTTPHLEPLVKIFKAHASPKRMAKALFITQGASPALARTMDLLTEKVDARRMVQAKPGRPLSGWSSLGNLKIPDQNLE</sequence>
<accession>A0AAN7CQJ6</accession>
<proteinExistence type="predicted"/>
<dbReference type="EMBL" id="MU857684">
    <property type="protein sequence ID" value="KAK4246011.1"/>
    <property type="molecule type" value="Genomic_DNA"/>
</dbReference>
<dbReference type="Pfam" id="PF24809">
    <property type="entry name" value="DUF7708"/>
    <property type="match status" value="1"/>
</dbReference>
<feature type="domain" description="DUF7708" evidence="1">
    <location>
        <begin position="89"/>
        <end position="229"/>
    </location>
</feature>
<evidence type="ECO:0000313" key="2">
    <source>
        <dbReference type="EMBL" id="KAK4246011.1"/>
    </source>
</evidence>
<reference evidence="2" key="2">
    <citation type="submission" date="2023-05" db="EMBL/GenBank/DDBJ databases">
        <authorList>
            <consortium name="Lawrence Berkeley National Laboratory"/>
            <person name="Steindorff A."/>
            <person name="Hensen N."/>
            <person name="Bonometti L."/>
            <person name="Westerberg I."/>
            <person name="Brannstrom I.O."/>
            <person name="Guillou S."/>
            <person name="Cros-Aarteil S."/>
            <person name="Calhoun S."/>
            <person name="Haridas S."/>
            <person name="Kuo A."/>
            <person name="Mondo S."/>
            <person name="Pangilinan J."/>
            <person name="Riley R."/>
            <person name="Labutti K."/>
            <person name="Andreopoulos B."/>
            <person name="Lipzen A."/>
            <person name="Chen C."/>
            <person name="Yanf M."/>
            <person name="Daum C."/>
            <person name="Ng V."/>
            <person name="Clum A."/>
            <person name="Ohm R."/>
            <person name="Martin F."/>
            <person name="Silar P."/>
            <person name="Natvig D."/>
            <person name="Lalanne C."/>
            <person name="Gautier V."/>
            <person name="Ament-Velasquez S.L."/>
            <person name="Kruys A."/>
            <person name="Hutchinson M.I."/>
            <person name="Powell A.J."/>
            <person name="Barry K."/>
            <person name="Miller A.N."/>
            <person name="Grigoriev I.V."/>
            <person name="Debuchy R."/>
            <person name="Gladieux P."/>
            <person name="Thoren M.H."/>
            <person name="Johannesson H."/>
        </authorList>
    </citation>
    <scope>NUCLEOTIDE SEQUENCE</scope>
    <source>
        <strain evidence="2">CBS 359.72</strain>
    </source>
</reference>
<dbReference type="AlphaFoldDB" id="A0AAN7CQJ6"/>
<evidence type="ECO:0000313" key="3">
    <source>
        <dbReference type="Proteomes" id="UP001303647"/>
    </source>
</evidence>
<dbReference type="Proteomes" id="UP001303647">
    <property type="component" value="Unassembled WGS sequence"/>
</dbReference>
<dbReference type="InterPro" id="IPR056125">
    <property type="entry name" value="DUF7708"/>
</dbReference>
<reference evidence="2" key="1">
    <citation type="journal article" date="2023" name="Mol. Phylogenet. Evol.">
        <title>Genome-scale phylogeny and comparative genomics of the fungal order Sordariales.</title>
        <authorList>
            <person name="Hensen N."/>
            <person name="Bonometti L."/>
            <person name="Westerberg I."/>
            <person name="Brannstrom I.O."/>
            <person name="Guillou S."/>
            <person name="Cros-Aarteil S."/>
            <person name="Calhoun S."/>
            <person name="Haridas S."/>
            <person name="Kuo A."/>
            <person name="Mondo S."/>
            <person name="Pangilinan J."/>
            <person name="Riley R."/>
            <person name="LaButti K."/>
            <person name="Andreopoulos B."/>
            <person name="Lipzen A."/>
            <person name="Chen C."/>
            <person name="Yan M."/>
            <person name="Daum C."/>
            <person name="Ng V."/>
            <person name="Clum A."/>
            <person name="Steindorff A."/>
            <person name="Ohm R.A."/>
            <person name="Martin F."/>
            <person name="Silar P."/>
            <person name="Natvig D.O."/>
            <person name="Lalanne C."/>
            <person name="Gautier V."/>
            <person name="Ament-Velasquez S.L."/>
            <person name="Kruys A."/>
            <person name="Hutchinson M.I."/>
            <person name="Powell A.J."/>
            <person name="Barry K."/>
            <person name="Miller A.N."/>
            <person name="Grigoriev I.V."/>
            <person name="Debuchy R."/>
            <person name="Gladieux P."/>
            <person name="Hiltunen Thoren M."/>
            <person name="Johannesson H."/>
        </authorList>
    </citation>
    <scope>NUCLEOTIDE SEQUENCE</scope>
    <source>
        <strain evidence="2">CBS 359.72</strain>
    </source>
</reference>
<evidence type="ECO:0000259" key="1">
    <source>
        <dbReference type="Pfam" id="PF24809"/>
    </source>
</evidence>